<dbReference type="AlphaFoldDB" id="A0A1Z5JS55"/>
<keyword evidence="12 13" id="KW-0460">Magnesium</keyword>
<evidence type="ECO:0000256" key="5">
    <source>
        <dbReference type="ARBA" id="ARBA00011895"/>
    </source>
</evidence>
<evidence type="ECO:0000256" key="11">
    <source>
        <dbReference type="ARBA" id="ARBA00022741"/>
    </source>
</evidence>
<evidence type="ECO:0000313" key="16">
    <source>
        <dbReference type="Proteomes" id="UP000198406"/>
    </source>
</evidence>
<dbReference type="GO" id="GO:0005829">
    <property type="term" value="C:cytosol"/>
    <property type="evidence" value="ECO:0007669"/>
    <property type="project" value="TreeGrafter"/>
</dbReference>
<dbReference type="NCBIfam" id="TIGR01203">
    <property type="entry name" value="HGPRTase"/>
    <property type="match status" value="1"/>
</dbReference>
<dbReference type="InParanoid" id="A0A1Z5JS55"/>
<evidence type="ECO:0000256" key="10">
    <source>
        <dbReference type="ARBA" id="ARBA00022726"/>
    </source>
</evidence>
<dbReference type="PANTHER" id="PTHR43340:SF1">
    <property type="entry name" value="HYPOXANTHINE PHOSPHORIBOSYLTRANSFERASE"/>
    <property type="match status" value="1"/>
</dbReference>
<dbReference type="UniPathway" id="UPA00591">
    <property type="reaction ID" value="UER00648"/>
</dbReference>
<accession>A0A1Z5JS55</accession>
<dbReference type="GO" id="GO:0046100">
    <property type="term" value="P:hypoxanthine metabolic process"/>
    <property type="evidence" value="ECO:0007669"/>
    <property type="project" value="TreeGrafter"/>
</dbReference>
<evidence type="ECO:0000256" key="2">
    <source>
        <dbReference type="ARBA" id="ARBA00004496"/>
    </source>
</evidence>
<dbReference type="Gene3D" id="3.40.50.2020">
    <property type="match status" value="1"/>
</dbReference>
<keyword evidence="6 13" id="KW-0963">Cytoplasm</keyword>
<dbReference type="EC" id="2.4.2.8" evidence="5 13"/>
<organism evidence="15 16">
    <name type="scientific">Fistulifera solaris</name>
    <name type="common">Oleaginous diatom</name>
    <dbReference type="NCBI Taxonomy" id="1519565"/>
    <lineage>
        <taxon>Eukaryota</taxon>
        <taxon>Sar</taxon>
        <taxon>Stramenopiles</taxon>
        <taxon>Ochrophyta</taxon>
        <taxon>Bacillariophyta</taxon>
        <taxon>Bacillariophyceae</taxon>
        <taxon>Bacillariophycidae</taxon>
        <taxon>Naviculales</taxon>
        <taxon>Naviculaceae</taxon>
        <taxon>Fistulifera</taxon>
    </lineage>
</organism>
<comment type="similarity">
    <text evidence="4 13">Belongs to the purine/pyrimidine phosphoribosyltransferase family.</text>
</comment>
<evidence type="ECO:0000256" key="12">
    <source>
        <dbReference type="ARBA" id="ARBA00022842"/>
    </source>
</evidence>
<evidence type="ECO:0000256" key="3">
    <source>
        <dbReference type="ARBA" id="ARBA00004669"/>
    </source>
</evidence>
<evidence type="ECO:0000256" key="9">
    <source>
        <dbReference type="ARBA" id="ARBA00022723"/>
    </source>
</evidence>
<name>A0A1Z5JS55_FISSO</name>
<dbReference type="Pfam" id="PF00156">
    <property type="entry name" value="Pribosyltran"/>
    <property type="match status" value="1"/>
</dbReference>
<dbReference type="OrthoDB" id="9449045at2759"/>
<keyword evidence="7 13" id="KW-0328">Glycosyltransferase</keyword>
<comment type="subcellular location">
    <subcellularLocation>
        <location evidence="2 13">Cytoplasm</location>
    </subcellularLocation>
</comment>
<comment type="pathway">
    <text evidence="3 13">Purine metabolism; IMP biosynthesis via salvage pathway; IMP from hypoxanthine: step 1/1.</text>
</comment>
<dbReference type="GO" id="GO:0032263">
    <property type="term" value="P:GMP salvage"/>
    <property type="evidence" value="ECO:0007669"/>
    <property type="project" value="TreeGrafter"/>
</dbReference>
<sequence length="221" mass="25138">MSDRDGAEWRKPVIVGEDVKPFRKEEHIYPPEYEGHFDGVMITCAEIHERIQQLASLIHTDYKGIRPVLVCTLKGASPFYIHLSDALKEIRQGFDMEFVRASSYEGTTTSGQVEFVGELKMSSLQGRHILLIEDIVDTWTTLSALIPMLQEQGKPASVEVCSLLDKRLEVKKYEAKYVGFSIPNKFVIGYGLDYEELYRDLKDIFVISQLGISFDASTLHK</sequence>
<dbReference type="InterPro" id="IPR005904">
    <property type="entry name" value="Hxn_phspho_trans"/>
</dbReference>
<dbReference type="GO" id="GO:0004422">
    <property type="term" value="F:hypoxanthine phosphoribosyltransferase activity"/>
    <property type="evidence" value="ECO:0007669"/>
    <property type="project" value="InterPro"/>
</dbReference>
<dbReference type="FunCoup" id="A0A1Z5JS55">
    <property type="interactions" value="43"/>
</dbReference>
<dbReference type="GO" id="GO:0006166">
    <property type="term" value="P:purine ribonucleoside salvage"/>
    <property type="evidence" value="ECO:0007669"/>
    <property type="project" value="UniProtKB-KW"/>
</dbReference>
<dbReference type="GO" id="GO:0032264">
    <property type="term" value="P:IMP salvage"/>
    <property type="evidence" value="ECO:0007669"/>
    <property type="project" value="UniProtKB-UniPathway"/>
</dbReference>
<comment type="cofactor">
    <cofactor evidence="1 13">
        <name>Mg(2+)</name>
        <dbReference type="ChEBI" id="CHEBI:18420"/>
    </cofactor>
</comment>
<dbReference type="GO" id="GO:0000166">
    <property type="term" value="F:nucleotide binding"/>
    <property type="evidence" value="ECO:0007669"/>
    <property type="project" value="UniProtKB-KW"/>
</dbReference>
<evidence type="ECO:0000313" key="15">
    <source>
        <dbReference type="EMBL" id="GAX16854.1"/>
    </source>
</evidence>
<comment type="caution">
    <text evidence="15">The sequence shown here is derived from an EMBL/GenBank/DDBJ whole genome shotgun (WGS) entry which is preliminary data.</text>
</comment>
<reference evidence="15 16" key="1">
    <citation type="journal article" date="2015" name="Plant Cell">
        <title>Oil accumulation by the oleaginous diatom Fistulifera solaris as revealed by the genome and transcriptome.</title>
        <authorList>
            <person name="Tanaka T."/>
            <person name="Maeda Y."/>
            <person name="Veluchamy A."/>
            <person name="Tanaka M."/>
            <person name="Abida H."/>
            <person name="Marechal E."/>
            <person name="Bowler C."/>
            <person name="Muto M."/>
            <person name="Sunaga Y."/>
            <person name="Tanaka M."/>
            <person name="Yoshino T."/>
            <person name="Taniguchi T."/>
            <person name="Fukuda Y."/>
            <person name="Nemoto M."/>
            <person name="Matsumoto M."/>
            <person name="Wong P.S."/>
            <person name="Aburatani S."/>
            <person name="Fujibuchi W."/>
        </authorList>
    </citation>
    <scope>NUCLEOTIDE SEQUENCE [LARGE SCALE GENOMIC DNA]</scope>
    <source>
        <strain evidence="15 16">JPCC DA0580</strain>
    </source>
</reference>
<protein>
    <recommendedName>
        <fullName evidence="5 13">Hypoxanthine phosphoribosyltransferase</fullName>
        <ecNumber evidence="5 13">2.4.2.8</ecNumber>
    </recommendedName>
</protein>
<dbReference type="GO" id="GO:0000287">
    <property type="term" value="F:magnesium ion binding"/>
    <property type="evidence" value="ECO:0007669"/>
    <property type="project" value="TreeGrafter"/>
</dbReference>
<keyword evidence="11 13" id="KW-0547">Nucleotide-binding</keyword>
<evidence type="ECO:0000256" key="4">
    <source>
        <dbReference type="ARBA" id="ARBA00008391"/>
    </source>
</evidence>
<dbReference type="SUPFAM" id="SSF53271">
    <property type="entry name" value="PRTase-like"/>
    <property type="match status" value="1"/>
</dbReference>
<keyword evidence="8 13" id="KW-0808">Transferase</keyword>
<evidence type="ECO:0000259" key="14">
    <source>
        <dbReference type="Pfam" id="PF00156"/>
    </source>
</evidence>
<dbReference type="Proteomes" id="UP000198406">
    <property type="component" value="Unassembled WGS sequence"/>
</dbReference>
<gene>
    <name evidence="15" type="ORF">FisN_5Hh227</name>
</gene>
<evidence type="ECO:0000256" key="13">
    <source>
        <dbReference type="RuleBase" id="RU364099"/>
    </source>
</evidence>
<evidence type="ECO:0000256" key="6">
    <source>
        <dbReference type="ARBA" id="ARBA00022490"/>
    </source>
</evidence>
<keyword evidence="10 13" id="KW-0660">Purine salvage</keyword>
<comment type="catalytic activity">
    <reaction evidence="13">
        <text>IMP + diphosphate = hypoxanthine + 5-phospho-alpha-D-ribose 1-diphosphate</text>
        <dbReference type="Rhea" id="RHEA:17973"/>
        <dbReference type="ChEBI" id="CHEBI:17368"/>
        <dbReference type="ChEBI" id="CHEBI:33019"/>
        <dbReference type="ChEBI" id="CHEBI:58017"/>
        <dbReference type="ChEBI" id="CHEBI:58053"/>
        <dbReference type="EC" id="2.4.2.8"/>
    </reaction>
</comment>
<dbReference type="InterPro" id="IPR029057">
    <property type="entry name" value="PRTase-like"/>
</dbReference>
<dbReference type="InterPro" id="IPR050408">
    <property type="entry name" value="HGPRT"/>
</dbReference>
<dbReference type="CDD" id="cd06223">
    <property type="entry name" value="PRTases_typeI"/>
    <property type="match status" value="1"/>
</dbReference>
<dbReference type="EMBL" id="BDSP01000111">
    <property type="protein sequence ID" value="GAX16854.1"/>
    <property type="molecule type" value="Genomic_DNA"/>
</dbReference>
<dbReference type="GO" id="GO:0006178">
    <property type="term" value="P:guanine salvage"/>
    <property type="evidence" value="ECO:0007669"/>
    <property type="project" value="TreeGrafter"/>
</dbReference>
<keyword evidence="9 13" id="KW-0479">Metal-binding</keyword>
<keyword evidence="16" id="KW-1185">Reference proteome</keyword>
<evidence type="ECO:0000256" key="7">
    <source>
        <dbReference type="ARBA" id="ARBA00022676"/>
    </source>
</evidence>
<dbReference type="PANTHER" id="PTHR43340">
    <property type="entry name" value="HYPOXANTHINE-GUANINE PHOSPHORIBOSYLTRANSFERASE"/>
    <property type="match status" value="1"/>
</dbReference>
<evidence type="ECO:0000256" key="1">
    <source>
        <dbReference type="ARBA" id="ARBA00001946"/>
    </source>
</evidence>
<feature type="domain" description="Phosphoribosyltransferase" evidence="14">
    <location>
        <begin position="46"/>
        <end position="194"/>
    </location>
</feature>
<evidence type="ECO:0000256" key="8">
    <source>
        <dbReference type="ARBA" id="ARBA00022679"/>
    </source>
</evidence>
<dbReference type="InterPro" id="IPR000836">
    <property type="entry name" value="PRTase_dom"/>
</dbReference>
<proteinExistence type="inferred from homology"/>